<accession>A0ABD5XJB9</accession>
<organism evidence="1 2">
    <name type="scientific">Haloferax chudinovii</name>
    <dbReference type="NCBI Taxonomy" id="1109010"/>
    <lineage>
        <taxon>Archaea</taxon>
        <taxon>Methanobacteriati</taxon>
        <taxon>Methanobacteriota</taxon>
        <taxon>Stenosarchaea group</taxon>
        <taxon>Halobacteria</taxon>
        <taxon>Halobacteriales</taxon>
        <taxon>Haloferacaceae</taxon>
        <taxon>Haloferax</taxon>
    </lineage>
</organism>
<dbReference type="Gene3D" id="3.40.720.10">
    <property type="entry name" value="Alkaline Phosphatase, subunit A"/>
    <property type="match status" value="1"/>
</dbReference>
<dbReference type="RefSeq" id="WP_390247089.1">
    <property type="nucleotide sequence ID" value="NZ_JBHTAB010000012.1"/>
</dbReference>
<dbReference type="Proteomes" id="UP001596460">
    <property type="component" value="Unassembled WGS sequence"/>
</dbReference>
<evidence type="ECO:0000313" key="1">
    <source>
        <dbReference type="EMBL" id="MFC7131176.1"/>
    </source>
</evidence>
<protein>
    <recommendedName>
        <fullName evidence="3">PglZ domain-containing protein</fullName>
    </recommendedName>
</protein>
<keyword evidence="2" id="KW-1185">Reference proteome</keyword>
<evidence type="ECO:0008006" key="3">
    <source>
        <dbReference type="Google" id="ProtNLM"/>
    </source>
</evidence>
<proteinExistence type="predicted"/>
<name>A0ABD5XJB9_9EURY</name>
<dbReference type="AlphaFoldDB" id="A0ABD5XJB9"/>
<gene>
    <name evidence="1" type="ORF">ACFQI8_17545</name>
</gene>
<dbReference type="EMBL" id="JBHTAB010000012">
    <property type="protein sequence ID" value="MFC7131176.1"/>
    <property type="molecule type" value="Genomic_DNA"/>
</dbReference>
<evidence type="ECO:0000313" key="2">
    <source>
        <dbReference type="Proteomes" id="UP001596460"/>
    </source>
</evidence>
<dbReference type="InterPro" id="IPR017850">
    <property type="entry name" value="Alkaline_phosphatase_core_sf"/>
</dbReference>
<comment type="caution">
    <text evidence="1">The sequence shown here is derived from an EMBL/GenBank/DDBJ whole genome shotgun (WGS) entry which is preliminary data.</text>
</comment>
<reference evidence="1 2" key="1">
    <citation type="journal article" date="2019" name="Int. J. Syst. Evol. Microbiol.">
        <title>The Global Catalogue of Microorganisms (GCM) 10K type strain sequencing project: providing services to taxonomists for standard genome sequencing and annotation.</title>
        <authorList>
            <consortium name="The Broad Institute Genomics Platform"/>
            <consortium name="The Broad Institute Genome Sequencing Center for Infectious Disease"/>
            <person name="Wu L."/>
            <person name="Ma J."/>
        </authorList>
    </citation>
    <scope>NUCLEOTIDE SEQUENCE [LARGE SCALE GENOMIC DNA]</scope>
    <source>
        <strain evidence="1 2">DSM 26526</strain>
    </source>
</reference>
<sequence>MEIRSWLSESSKHIRRDGIKGVKKSSRPIYHKILSQFGRLQTGTPIYQADWDVLIVLDACRFDLMNEVEQEYDFISNVERYRSVDTATERWMQKNFVEEYQREMESTLYVCGNPFSETVLSGDELKHLIEVWRTDWESPGTVPPRAITNEVIRQSQETEYDRVIVHYMQPHCPFISRPEMSKGKDVQKFGKQDWRDVWELYRDGELERDTVWEAYKDNLRLVLDEVRIVLENIDAENVVITSDHGNAIGEWGIYGHPPGLPLDCLRVVPWIQTEAENTGSYTPPKKEDSQIEVNRDDQLKALGYKS</sequence>
<dbReference type="SUPFAM" id="SSF53649">
    <property type="entry name" value="Alkaline phosphatase-like"/>
    <property type="match status" value="1"/>
</dbReference>